<dbReference type="Pfam" id="PF04417">
    <property type="entry name" value="DUF501"/>
    <property type="match status" value="1"/>
</dbReference>
<organism evidence="2 3">
    <name type="scientific">Babesia gibsoni</name>
    <dbReference type="NCBI Taxonomy" id="33632"/>
    <lineage>
        <taxon>Eukaryota</taxon>
        <taxon>Sar</taxon>
        <taxon>Alveolata</taxon>
        <taxon>Apicomplexa</taxon>
        <taxon>Aconoidasida</taxon>
        <taxon>Piroplasmida</taxon>
        <taxon>Babesiidae</taxon>
        <taxon>Babesia</taxon>
    </lineage>
</organism>
<sequence>MDGNMVKGDDGSQRRVSVDLLKEGYHLQLLGHLDLCVIFILLLRQELKIYNLESVTSLKRLVLRRYSAVHNGSNHVTPQTLHEDNGITADIMSLKWNVAIKHVLHRLRKDFGYPKGEDTLQEFVEWKLTEEDYEYCSSCLKREAIGLRCLLRRCICKAGLVSSVSSDKELHYDDGSNRNSKNAVHAEGTSGDNGETSRQFCTSDAAENTANGRKIPLRHSNHINSKQGRHYMTQSSQTYKITDCGKCKKEPRSTRVVAVISPFTYNPSDKHHKGSKKSMKRSARQLDETHMDLNWESNVELYTKDTFPLESYLGAVDKYGKEVENNGTDNVSINVADRIVELVMEVLSTKNNVIKDKDANELAIAILSCLHHQEMGCISNEEASNDDKKGMEEPMPSSGHSNEDSHNASKERRRHSEYPAFYKKVEYKLITEDIDAIKRVNQLAPFPTMYWLTDRNLVSQISSLEGKGEIARMQDVIDSCIREYERHGSQEARDLLEKLIKDNLSYICRRFELVHPEILRLLYTVLVNSTFFTCFHDSKYSHDKGFYITLSYGPSEDGSGARWKPNPDLAKSTAIMNTIRSYGIGGNKSFVHIKCLHTNLAFALAEGSTLGNMVFTTLGYPIPH</sequence>
<feature type="region of interest" description="Disordered" evidence="1">
    <location>
        <begin position="381"/>
        <end position="415"/>
    </location>
</feature>
<reference evidence="2" key="1">
    <citation type="submission" date="2023-08" db="EMBL/GenBank/DDBJ databases">
        <title>Draft sequence of the Babesia gibsoni genome.</title>
        <authorList>
            <person name="Yamagishi J.Y."/>
            <person name="Xuan X.X."/>
        </authorList>
    </citation>
    <scope>NUCLEOTIDE SEQUENCE</scope>
    <source>
        <strain evidence="2">Azabu</strain>
    </source>
</reference>
<gene>
    <name evidence="2" type="ORF">BgAZ_105960</name>
</gene>
<dbReference type="EMBL" id="JAVEPI010000001">
    <property type="protein sequence ID" value="KAK1444690.1"/>
    <property type="molecule type" value="Genomic_DNA"/>
</dbReference>
<feature type="region of interest" description="Disordered" evidence="1">
    <location>
        <begin position="168"/>
        <end position="199"/>
    </location>
</feature>
<name>A0AAD8PFV8_BABGI</name>
<dbReference type="Proteomes" id="UP001230268">
    <property type="component" value="Unassembled WGS sequence"/>
</dbReference>
<feature type="compositionally biased region" description="Basic and acidic residues" evidence="1">
    <location>
        <begin position="401"/>
        <end position="415"/>
    </location>
</feature>
<accession>A0AAD8PFV8</accession>
<comment type="caution">
    <text evidence="2">The sequence shown here is derived from an EMBL/GenBank/DDBJ whole genome shotgun (WGS) entry which is preliminary data.</text>
</comment>
<feature type="compositionally biased region" description="Polar residues" evidence="1">
    <location>
        <begin position="190"/>
        <end position="199"/>
    </location>
</feature>
<evidence type="ECO:0000313" key="3">
    <source>
        <dbReference type="Proteomes" id="UP001230268"/>
    </source>
</evidence>
<evidence type="ECO:0000256" key="1">
    <source>
        <dbReference type="SAM" id="MobiDB-lite"/>
    </source>
</evidence>
<dbReference type="AlphaFoldDB" id="A0AAD8PFV8"/>
<keyword evidence="3" id="KW-1185">Reference proteome</keyword>
<dbReference type="InterPro" id="IPR007511">
    <property type="entry name" value="DUF501"/>
</dbReference>
<evidence type="ECO:0000313" key="2">
    <source>
        <dbReference type="EMBL" id="KAK1444690.1"/>
    </source>
</evidence>
<proteinExistence type="predicted"/>
<protein>
    <submittedName>
        <fullName evidence="2">Uncharacterized protein</fullName>
    </submittedName>
</protein>